<evidence type="ECO:0000256" key="5">
    <source>
        <dbReference type="ARBA" id="ARBA00023136"/>
    </source>
</evidence>
<sequence length="225" mass="25506">MSYDSFIYEVNEELRQEKARIFWRRYGFLVIAAVVIIVSSTAVYQIYRHGQINKARDIGDVFIRSLDLADSHHFDDAMKQLEDVRVSDFGGYSFLARLLEASLLMEQGDTVKSVEIFDAVAADKKAPQILRKVAKIRAAYILVDTGTFDDVMKRVKDMTNDIDPMRMSARETLGLAAYKAGKIDDAFYYFQKIFEEGAPGLRITDRAKIMLELIQAGGKSKHGVD</sequence>
<dbReference type="Proteomes" id="UP000011729">
    <property type="component" value="Chromosome"/>
</dbReference>
<dbReference type="GO" id="GO:0005886">
    <property type="term" value="C:plasma membrane"/>
    <property type="evidence" value="ECO:0007669"/>
    <property type="project" value="UniProtKB-SubCell"/>
</dbReference>
<dbReference type="RefSeq" id="WP_015397728.1">
    <property type="nucleotide sequence ID" value="NC_020300.1"/>
</dbReference>
<dbReference type="PATRIC" id="fig|1094489.3.peg.419"/>
<dbReference type="AlphaFoldDB" id="M1N2S5"/>
<keyword evidence="12" id="KW-1185">Reference proteome</keyword>
<dbReference type="eggNOG" id="COG4649">
    <property type="taxonomic scope" value="Bacteria"/>
</dbReference>
<dbReference type="Gene3D" id="1.25.40.10">
    <property type="entry name" value="Tetratricopeptide repeat domain"/>
    <property type="match status" value="1"/>
</dbReference>
<evidence type="ECO:0000256" key="7">
    <source>
        <dbReference type="ARBA" id="ARBA00024197"/>
    </source>
</evidence>
<keyword evidence="4 9" id="KW-1133">Transmembrane helix</keyword>
<dbReference type="KEGG" id="baus:BAnh1_03360"/>
<evidence type="ECO:0000256" key="4">
    <source>
        <dbReference type="ARBA" id="ARBA00022989"/>
    </source>
</evidence>
<feature type="transmembrane region" description="Helical" evidence="9">
    <location>
        <begin position="26"/>
        <end position="47"/>
    </location>
</feature>
<keyword evidence="2" id="KW-1003">Cell membrane</keyword>
<dbReference type="PANTHER" id="PTHR38035:SF1">
    <property type="entry name" value="ANCILLARY SECYEG TRANSLOCON SUBUNIT"/>
    <property type="match status" value="1"/>
</dbReference>
<dbReference type="InterPro" id="IPR018704">
    <property type="entry name" value="SecYEG/CpoB_TPR"/>
</dbReference>
<dbReference type="InterPro" id="IPR026039">
    <property type="entry name" value="YfgM"/>
</dbReference>
<name>M1N2S5_BARAA</name>
<evidence type="ECO:0000256" key="1">
    <source>
        <dbReference type="ARBA" id="ARBA00004401"/>
    </source>
</evidence>
<evidence type="ECO:0000259" key="10">
    <source>
        <dbReference type="Pfam" id="PF09976"/>
    </source>
</evidence>
<keyword evidence="5 9" id="KW-0472">Membrane</keyword>
<dbReference type="HOGENOM" id="CLU_073302_1_1_5"/>
<dbReference type="SUPFAM" id="SSF48452">
    <property type="entry name" value="TPR-like"/>
    <property type="match status" value="1"/>
</dbReference>
<gene>
    <name evidence="11" type="ordered locus">BAnh1_03360</name>
</gene>
<protein>
    <recommendedName>
        <fullName evidence="8">Ancillary SecYEG translocon subunit</fullName>
    </recommendedName>
</protein>
<feature type="domain" description="Ancillary SecYEG translocon subunit/Cell division coordinator CpoB TPR" evidence="10">
    <location>
        <begin position="22"/>
        <end position="197"/>
    </location>
</feature>
<dbReference type="InterPro" id="IPR011990">
    <property type="entry name" value="TPR-like_helical_dom_sf"/>
</dbReference>
<dbReference type="STRING" id="1094489.BAnh1_03360"/>
<comment type="subcellular location">
    <subcellularLocation>
        <location evidence="1">Cell membrane</location>
        <topology evidence="1">Single-pass type II membrane protein</topology>
    </subcellularLocation>
</comment>
<reference evidence="11 12" key="1">
    <citation type="journal article" date="2013" name="PLoS Genet.">
        <title>A gene transfer agent and a dynamic repertoire of secretion systems hold the keys to the explosive radiation of the emerging pathogen Bartonella.</title>
        <authorList>
            <person name="Guy L."/>
            <person name="Nystedt B."/>
            <person name="Toft C."/>
            <person name="Zaremba-Niedzwiedzka K."/>
            <person name="Berglund E.C."/>
            <person name="Granberg F."/>
            <person name="Naslund K."/>
            <person name="Eriksson A.S."/>
            <person name="Andersson S.G."/>
        </authorList>
    </citation>
    <scope>NUCLEOTIDE SEQUENCE [LARGE SCALE GENOMIC DNA]</scope>
    <source>
        <strain evidence="11 12">Aust/NH1</strain>
    </source>
</reference>
<organism evidence="11 12">
    <name type="scientific">Bartonella australis (strain Aust/NH1)</name>
    <dbReference type="NCBI Taxonomy" id="1094489"/>
    <lineage>
        <taxon>Bacteria</taxon>
        <taxon>Pseudomonadati</taxon>
        <taxon>Pseudomonadota</taxon>
        <taxon>Alphaproteobacteria</taxon>
        <taxon>Hyphomicrobiales</taxon>
        <taxon>Bartonellaceae</taxon>
        <taxon>Bartonella</taxon>
    </lineage>
</organism>
<accession>M1N2S5</accession>
<evidence type="ECO:0000256" key="6">
    <source>
        <dbReference type="ARBA" id="ARBA00023186"/>
    </source>
</evidence>
<evidence type="ECO:0000256" key="3">
    <source>
        <dbReference type="ARBA" id="ARBA00022692"/>
    </source>
</evidence>
<comment type="similarity">
    <text evidence="7">Belongs to the YfgM family.</text>
</comment>
<evidence type="ECO:0000256" key="2">
    <source>
        <dbReference type="ARBA" id="ARBA00022475"/>
    </source>
</evidence>
<evidence type="ECO:0000256" key="9">
    <source>
        <dbReference type="SAM" id="Phobius"/>
    </source>
</evidence>
<dbReference type="PANTHER" id="PTHR38035">
    <property type="entry name" value="UPF0070 PROTEIN YFGM"/>
    <property type="match status" value="1"/>
</dbReference>
<evidence type="ECO:0000256" key="8">
    <source>
        <dbReference type="ARBA" id="ARBA00024235"/>
    </source>
</evidence>
<dbReference type="GO" id="GO:0044877">
    <property type="term" value="F:protein-containing complex binding"/>
    <property type="evidence" value="ECO:0007669"/>
    <property type="project" value="InterPro"/>
</dbReference>
<evidence type="ECO:0000313" key="12">
    <source>
        <dbReference type="Proteomes" id="UP000011729"/>
    </source>
</evidence>
<dbReference type="Pfam" id="PF09976">
    <property type="entry name" value="TPR_21"/>
    <property type="match status" value="1"/>
</dbReference>
<dbReference type="EMBL" id="CP003123">
    <property type="protein sequence ID" value="AGF74219.1"/>
    <property type="molecule type" value="Genomic_DNA"/>
</dbReference>
<keyword evidence="3 9" id="KW-0812">Transmembrane</keyword>
<proteinExistence type="inferred from homology"/>
<evidence type="ECO:0000313" key="11">
    <source>
        <dbReference type="EMBL" id="AGF74219.1"/>
    </source>
</evidence>
<dbReference type="OrthoDB" id="7173339at2"/>
<keyword evidence="6" id="KW-0143">Chaperone</keyword>